<dbReference type="Gene3D" id="3.30.1340.10">
    <property type="entry name" value="HPr-like"/>
    <property type="match status" value="1"/>
</dbReference>
<accession>A0A6N7ER80</accession>
<dbReference type="CDD" id="cd00367">
    <property type="entry name" value="PTS-HPr_like"/>
    <property type="match status" value="1"/>
</dbReference>
<dbReference type="InterPro" id="IPR001020">
    <property type="entry name" value="PTS_HPr_His_P_site"/>
</dbReference>
<dbReference type="PROSITE" id="PS51350">
    <property type="entry name" value="PTS_HPR_DOM"/>
    <property type="match status" value="1"/>
</dbReference>
<dbReference type="GO" id="GO:0005737">
    <property type="term" value="C:cytoplasm"/>
    <property type="evidence" value="ECO:0007669"/>
    <property type="project" value="UniProtKB-SubCell"/>
</dbReference>
<dbReference type="PANTHER" id="PTHR33705:SF2">
    <property type="entry name" value="PHOSPHOCARRIER PROTEIN NPR"/>
    <property type="match status" value="1"/>
</dbReference>
<dbReference type="EMBL" id="WHPC01000143">
    <property type="protein sequence ID" value="MPV39035.1"/>
    <property type="molecule type" value="Genomic_DNA"/>
</dbReference>
<evidence type="ECO:0000256" key="3">
    <source>
        <dbReference type="ARBA" id="ARBA00020422"/>
    </source>
</evidence>
<dbReference type="PRINTS" id="PR00107">
    <property type="entry name" value="PHOSPHOCPHPR"/>
</dbReference>
<dbReference type="OrthoDB" id="350754at2"/>
<comment type="function">
    <text evidence="1">General (non sugar-specific) component of the phosphoenolpyruvate-dependent sugar phosphotransferase system (sugar PTS). This major carbohydrate active-transport system catalyzes the phosphorylation of incoming sugar substrates concomitantly with their translocation across the cell membrane. The phosphoryl group from phosphoenolpyruvate (PEP) is transferred to the phosphoryl carrier protein HPr by enzyme I. Phospho-HPr then transfers it to the PTS EIIA domain.</text>
</comment>
<dbReference type="InterPro" id="IPR035895">
    <property type="entry name" value="HPr-like_sf"/>
</dbReference>
<dbReference type="InterPro" id="IPR000032">
    <property type="entry name" value="HPr-like"/>
</dbReference>
<keyword evidence="5" id="KW-0598">Phosphotransferase system</keyword>
<sequence length="77" mass="7886">MHNEVGLHARPAALLARLVAGFDARVTVNEVDAASVLALMGLGLEKGDRMEVRAGGTEAAAALEAVEQAVADGFGEQ</sequence>
<dbReference type="AlphaFoldDB" id="A0A6N7ER80"/>
<comment type="subcellular location">
    <subcellularLocation>
        <location evidence="2">Cytoplasm</location>
    </subcellularLocation>
</comment>
<dbReference type="PANTHER" id="PTHR33705">
    <property type="entry name" value="PHOSPHOCARRIER PROTEIN HPR"/>
    <property type="match status" value="1"/>
</dbReference>
<dbReference type="PROSITE" id="PS00369">
    <property type="entry name" value="PTS_HPR_HIS"/>
    <property type="match status" value="1"/>
</dbReference>
<name>A0A6N7ER80_9MICO</name>
<dbReference type="Proteomes" id="UP000437709">
    <property type="component" value="Unassembled WGS sequence"/>
</dbReference>
<dbReference type="InterPro" id="IPR050399">
    <property type="entry name" value="HPr"/>
</dbReference>
<feature type="domain" description="HPr" evidence="6">
    <location>
        <begin position="1"/>
        <end position="77"/>
    </location>
</feature>
<evidence type="ECO:0000256" key="1">
    <source>
        <dbReference type="ARBA" id="ARBA00003681"/>
    </source>
</evidence>
<evidence type="ECO:0000313" key="8">
    <source>
        <dbReference type="Proteomes" id="UP000437709"/>
    </source>
</evidence>
<keyword evidence="8" id="KW-1185">Reference proteome</keyword>
<proteinExistence type="predicted"/>
<evidence type="ECO:0000259" key="6">
    <source>
        <dbReference type="PROSITE" id="PS51350"/>
    </source>
</evidence>
<evidence type="ECO:0000256" key="5">
    <source>
        <dbReference type="ARBA" id="ARBA00022683"/>
    </source>
</evidence>
<dbReference type="NCBIfam" id="TIGR01003">
    <property type="entry name" value="PTS_HPr_family"/>
    <property type="match status" value="1"/>
</dbReference>
<evidence type="ECO:0000256" key="4">
    <source>
        <dbReference type="ARBA" id="ARBA00022490"/>
    </source>
</evidence>
<organism evidence="7 8">
    <name type="scientific">Georgenia subflava</name>
    <dbReference type="NCBI Taxonomy" id="1622177"/>
    <lineage>
        <taxon>Bacteria</taxon>
        <taxon>Bacillati</taxon>
        <taxon>Actinomycetota</taxon>
        <taxon>Actinomycetes</taxon>
        <taxon>Micrococcales</taxon>
        <taxon>Bogoriellaceae</taxon>
        <taxon>Georgenia</taxon>
    </lineage>
</organism>
<gene>
    <name evidence="7" type="ORF">GB881_18695</name>
</gene>
<dbReference type="Pfam" id="PF00381">
    <property type="entry name" value="PTS-HPr"/>
    <property type="match status" value="1"/>
</dbReference>
<dbReference type="SUPFAM" id="SSF55594">
    <property type="entry name" value="HPr-like"/>
    <property type="match status" value="1"/>
</dbReference>
<keyword evidence="4" id="KW-0963">Cytoplasm</keyword>
<evidence type="ECO:0000256" key="2">
    <source>
        <dbReference type="ARBA" id="ARBA00004496"/>
    </source>
</evidence>
<evidence type="ECO:0000313" key="7">
    <source>
        <dbReference type="EMBL" id="MPV39035.1"/>
    </source>
</evidence>
<dbReference type="GO" id="GO:0009401">
    <property type="term" value="P:phosphoenolpyruvate-dependent sugar phosphotransferase system"/>
    <property type="evidence" value="ECO:0007669"/>
    <property type="project" value="UniProtKB-KW"/>
</dbReference>
<reference evidence="7 8" key="1">
    <citation type="submission" date="2019-10" db="EMBL/GenBank/DDBJ databases">
        <title>Georgenia wutianyii sp. nov. and Georgenia yuyongxinii sp. nov. isolated from plateau pika (Ochotona curzoniae) in the Qinghai-Tibet plateau of China.</title>
        <authorList>
            <person name="Tian Z."/>
        </authorList>
    </citation>
    <scope>NUCLEOTIDE SEQUENCE [LARGE SCALE GENOMIC DNA]</scope>
    <source>
        <strain evidence="7 8">JCM 19765</strain>
    </source>
</reference>
<comment type="caution">
    <text evidence="7">The sequence shown here is derived from an EMBL/GenBank/DDBJ whole genome shotgun (WGS) entry which is preliminary data.</text>
</comment>
<protein>
    <recommendedName>
        <fullName evidence="3">Phosphocarrier protein HPr</fullName>
    </recommendedName>
</protein>